<feature type="domain" description="Sulfotransferase" evidence="3">
    <location>
        <begin position="22"/>
        <end position="238"/>
    </location>
</feature>
<dbReference type="PANTHER" id="PTHR11783">
    <property type="entry name" value="SULFOTRANSFERASE SULT"/>
    <property type="match status" value="1"/>
</dbReference>
<evidence type="ECO:0000256" key="2">
    <source>
        <dbReference type="ARBA" id="ARBA00022679"/>
    </source>
</evidence>
<keyword evidence="5" id="KW-1185">Reference proteome</keyword>
<dbReference type="Proteomes" id="UP000248857">
    <property type="component" value="Unassembled WGS sequence"/>
</dbReference>
<dbReference type="RefSeq" id="WP_110987007.1">
    <property type="nucleotide sequence ID" value="NZ_CAWNWM010000010.1"/>
</dbReference>
<dbReference type="InterPro" id="IPR000863">
    <property type="entry name" value="Sulfotransferase_dom"/>
</dbReference>
<dbReference type="GO" id="GO:0008146">
    <property type="term" value="F:sulfotransferase activity"/>
    <property type="evidence" value="ECO:0007669"/>
    <property type="project" value="InterPro"/>
</dbReference>
<name>A0A2W1JFM2_9CYAN</name>
<evidence type="ECO:0000313" key="5">
    <source>
        <dbReference type="Proteomes" id="UP000248857"/>
    </source>
</evidence>
<dbReference type="EMBL" id="PQWO01000010">
    <property type="protein sequence ID" value="PZD72449.1"/>
    <property type="molecule type" value="Genomic_DNA"/>
</dbReference>
<comment type="similarity">
    <text evidence="1">Belongs to the sulfotransferase 1 family.</text>
</comment>
<protein>
    <recommendedName>
        <fullName evidence="3">Sulfotransferase domain-containing protein</fullName>
    </recommendedName>
</protein>
<evidence type="ECO:0000256" key="1">
    <source>
        <dbReference type="ARBA" id="ARBA00005771"/>
    </source>
</evidence>
<accession>A0A2W1JFM2</accession>
<sequence length="253" mass="29821">MFAKKVKARIFRGGGAKEVIFPDDTFLVSYPKSGNTWLRFIIANLITETEDDIDFHTSISVIPEIGVHSKILENLSRPRIIKSHHLFNKNYPKVIYLVRDARDVYVSYYHYLRKKLMLDMTFSKFIRKQDIFPSRWHDHVNSWINASNIISIIRYEDLLKNPCLEVSKLASILWKDRFNEEEIKAAVKSSSFERMQRIEAERGRPFKDLNAEEKSTIFVRKGISGDWKNHFSSEDEDFILEEAATLLKYFNYI</sequence>
<evidence type="ECO:0000313" key="4">
    <source>
        <dbReference type="EMBL" id="PZD72449.1"/>
    </source>
</evidence>
<dbReference type="InterPro" id="IPR027417">
    <property type="entry name" value="P-loop_NTPase"/>
</dbReference>
<keyword evidence="2" id="KW-0808">Transferase</keyword>
<dbReference type="AlphaFoldDB" id="A0A2W1JFM2"/>
<reference evidence="4 5" key="1">
    <citation type="journal article" date="2018" name="Sci. Rep.">
        <title>A novel species of the marine cyanobacterium Acaryochloris with a unique pigment content and lifestyle.</title>
        <authorList>
            <person name="Partensky F."/>
            <person name="Six C."/>
            <person name="Ratin M."/>
            <person name="Garczarek L."/>
            <person name="Vaulot D."/>
            <person name="Probert I."/>
            <person name="Calteau A."/>
            <person name="Gourvil P."/>
            <person name="Marie D."/>
            <person name="Grebert T."/>
            <person name="Bouchier C."/>
            <person name="Le Panse S."/>
            <person name="Gachenot M."/>
            <person name="Rodriguez F."/>
            <person name="Garrido J.L."/>
        </authorList>
    </citation>
    <scope>NUCLEOTIDE SEQUENCE [LARGE SCALE GENOMIC DNA]</scope>
    <source>
        <strain evidence="4 5">RCC1774</strain>
    </source>
</reference>
<organism evidence="4 5">
    <name type="scientific">Acaryochloris thomasi RCC1774</name>
    <dbReference type="NCBI Taxonomy" id="1764569"/>
    <lineage>
        <taxon>Bacteria</taxon>
        <taxon>Bacillati</taxon>
        <taxon>Cyanobacteriota</taxon>
        <taxon>Cyanophyceae</taxon>
        <taxon>Acaryochloridales</taxon>
        <taxon>Acaryochloridaceae</taxon>
        <taxon>Acaryochloris</taxon>
        <taxon>Acaryochloris thomasi</taxon>
    </lineage>
</organism>
<evidence type="ECO:0000259" key="3">
    <source>
        <dbReference type="Pfam" id="PF00685"/>
    </source>
</evidence>
<comment type="caution">
    <text evidence="4">The sequence shown here is derived from an EMBL/GenBank/DDBJ whole genome shotgun (WGS) entry which is preliminary data.</text>
</comment>
<dbReference type="Pfam" id="PF00685">
    <property type="entry name" value="Sulfotransfer_1"/>
    <property type="match status" value="1"/>
</dbReference>
<dbReference type="Gene3D" id="3.40.50.300">
    <property type="entry name" value="P-loop containing nucleotide triphosphate hydrolases"/>
    <property type="match status" value="1"/>
</dbReference>
<dbReference type="OrthoDB" id="8446141at2"/>
<dbReference type="SUPFAM" id="SSF52540">
    <property type="entry name" value="P-loop containing nucleoside triphosphate hydrolases"/>
    <property type="match status" value="1"/>
</dbReference>
<gene>
    <name evidence="4" type="ORF">C1752_03596</name>
</gene>
<proteinExistence type="inferred from homology"/>